<reference evidence="4" key="1">
    <citation type="submission" date="2022-09" db="EMBL/GenBank/DDBJ databases">
        <title>Intensive care unit water sources are persistently colonized with multi-drug resistant bacteria and are the site of extensive horizontal gene transfer of antibiotic resistance genes.</title>
        <authorList>
            <person name="Diorio-Toth L."/>
        </authorList>
    </citation>
    <scope>NUCLEOTIDE SEQUENCE</scope>
    <source>
        <strain evidence="4">GD03710</strain>
    </source>
</reference>
<keyword evidence="1" id="KW-0238">DNA-binding</keyword>
<dbReference type="PROSITE" id="PS51898">
    <property type="entry name" value="TYR_RECOMBINASE"/>
    <property type="match status" value="1"/>
</dbReference>
<dbReference type="InterPro" id="IPR002104">
    <property type="entry name" value="Integrase_catalytic"/>
</dbReference>
<dbReference type="PANTHER" id="PTHR34605">
    <property type="entry name" value="PHAGE_INTEGRASE DOMAIN-CONTAINING PROTEIN"/>
    <property type="match status" value="1"/>
</dbReference>
<organism evidence="4 5">
    <name type="scientific">Aeromonas caviae</name>
    <name type="common">Aeromonas punctata</name>
    <dbReference type="NCBI Taxonomy" id="648"/>
    <lineage>
        <taxon>Bacteria</taxon>
        <taxon>Pseudomonadati</taxon>
        <taxon>Pseudomonadota</taxon>
        <taxon>Gammaproteobacteria</taxon>
        <taxon>Aeromonadales</taxon>
        <taxon>Aeromonadaceae</taxon>
        <taxon>Aeromonas</taxon>
    </lineage>
</organism>
<dbReference type="SUPFAM" id="SSF56349">
    <property type="entry name" value="DNA breaking-rejoining enzymes"/>
    <property type="match status" value="1"/>
</dbReference>
<accession>A0AA42RCP0</accession>
<evidence type="ECO:0000259" key="3">
    <source>
        <dbReference type="PROSITE" id="PS51898"/>
    </source>
</evidence>
<keyword evidence="2" id="KW-0233">DNA recombination</keyword>
<dbReference type="Proteomes" id="UP001161704">
    <property type="component" value="Unassembled WGS sequence"/>
</dbReference>
<dbReference type="InterPro" id="IPR013762">
    <property type="entry name" value="Integrase-like_cat_sf"/>
</dbReference>
<evidence type="ECO:0000313" key="4">
    <source>
        <dbReference type="EMBL" id="MDH1507600.1"/>
    </source>
</evidence>
<feature type="domain" description="Tyr recombinase" evidence="3">
    <location>
        <begin position="163"/>
        <end position="367"/>
    </location>
</feature>
<dbReference type="GO" id="GO:0006310">
    <property type="term" value="P:DNA recombination"/>
    <property type="evidence" value="ECO:0007669"/>
    <property type="project" value="UniProtKB-KW"/>
</dbReference>
<dbReference type="EMBL" id="JAOCIZ010000137">
    <property type="protein sequence ID" value="MDH1507600.1"/>
    <property type="molecule type" value="Genomic_DNA"/>
</dbReference>
<dbReference type="GO" id="GO:0003677">
    <property type="term" value="F:DNA binding"/>
    <property type="evidence" value="ECO:0007669"/>
    <property type="project" value="UniProtKB-KW"/>
</dbReference>
<evidence type="ECO:0000256" key="1">
    <source>
        <dbReference type="ARBA" id="ARBA00023125"/>
    </source>
</evidence>
<evidence type="ECO:0000313" key="5">
    <source>
        <dbReference type="Proteomes" id="UP001161704"/>
    </source>
</evidence>
<protein>
    <submittedName>
        <fullName evidence="4">Tyrosine-type recombinase/integrase</fullName>
    </submittedName>
</protein>
<dbReference type="AlphaFoldDB" id="A0AA42RCP0"/>
<dbReference type="GO" id="GO:0015074">
    <property type="term" value="P:DNA integration"/>
    <property type="evidence" value="ECO:0007669"/>
    <property type="project" value="InterPro"/>
</dbReference>
<proteinExistence type="predicted"/>
<dbReference type="Gene3D" id="1.10.150.130">
    <property type="match status" value="1"/>
</dbReference>
<dbReference type="InterPro" id="IPR011010">
    <property type="entry name" value="DNA_brk_join_enz"/>
</dbReference>
<dbReference type="InterPro" id="IPR052925">
    <property type="entry name" value="Phage_Integrase-like_Recomb"/>
</dbReference>
<evidence type="ECO:0000256" key="2">
    <source>
        <dbReference type="ARBA" id="ARBA00023172"/>
    </source>
</evidence>
<dbReference type="PANTHER" id="PTHR34605:SF4">
    <property type="entry name" value="DNA ADENINE METHYLTRANSFERASE"/>
    <property type="match status" value="1"/>
</dbReference>
<name>A0AA42RCP0_AERCA</name>
<dbReference type="InterPro" id="IPR010998">
    <property type="entry name" value="Integrase_recombinase_N"/>
</dbReference>
<comment type="caution">
    <text evidence="4">The sequence shown here is derived from an EMBL/GenBank/DDBJ whole genome shotgun (WGS) entry which is preliminary data.</text>
</comment>
<dbReference type="Pfam" id="PF00589">
    <property type="entry name" value="Phage_integrase"/>
    <property type="match status" value="1"/>
</dbReference>
<dbReference type="SUPFAM" id="SSF47823">
    <property type="entry name" value="lambda integrase-like, N-terminal domain"/>
    <property type="match status" value="1"/>
</dbReference>
<sequence>MSENLPNISSPESNLPVLGQVDFEHLRPHQLSELMNSAWLRGIRIEADPKVRATMARFWSEFKEAQARYSPRTLSQLDYVWCQFVAWCDENERDYLPASLDTVKCYLSQRAQDKHRNTISTDKWAISRVHRETGCPDPTTDKLIVNLHAALVRTKVIEEERIKQASPLRENHLDDLRELWESSPALADRRDLAILVLAYETLLRASEVLNIKMRHLQVNTDGTATLMIPITKTNKSGEPDYAILSRQSFRLIREYLAMAGRTLDVGSSDPLFIGINQAGKSVKTAKPLGYMTLNRLYARAWQVLNLEELGIPCFTAHSTRVGAAQDLATEDGNTLKVQIAGRWASNLMVYRYTSNILATEGAMAIRRRDRR</sequence>
<dbReference type="RefSeq" id="WP_219934988.1">
    <property type="nucleotide sequence ID" value="NZ_JAOCFK010000060.1"/>
</dbReference>
<dbReference type="Gene3D" id="1.10.443.10">
    <property type="entry name" value="Intergrase catalytic core"/>
    <property type="match status" value="1"/>
</dbReference>
<gene>
    <name evidence="4" type="ORF">N5I20_21385</name>
</gene>